<dbReference type="PANTHER" id="PTHR11783">
    <property type="entry name" value="SULFOTRANSFERASE SULT"/>
    <property type="match status" value="1"/>
</dbReference>
<dbReference type="InterPro" id="IPR027417">
    <property type="entry name" value="P-loop_NTPase"/>
</dbReference>
<dbReference type="Proteomes" id="UP000234271">
    <property type="component" value="Chromosome"/>
</dbReference>
<dbReference type="EMBL" id="CP018889">
    <property type="protein sequence ID" value="AUI67788.1"/>
    <property type="molecule type" value="Genomic_DNA"/>
</dbReference>
<dbReference type="Gene3D" id="3.40.50.300">
    <property type="entry name" value="P-loop containing nucleotide triphosphate hydrolases"/>
    <property type="match status" value="1"/>
</dbReference>
<name>A0A2N9YBE1_9GAMM</name>
<dbReference type="AlphaFoldDB" id="A0A2N9YBE1"/>
<dbReference type="STRING" id="288004.AL038_02920"/>
<keyword evidence="5" id="KW-1185">Reference proteome</keyword>
<dbReference type="SUPFAM" id="SSF52540">
    <property type="entry name" value="P-loop containing nucleoside triphosphate hydrolases"/>
    <property type="match status" value="1"/>
</dbReference>
<feature type="domain" description="Sulfotransferase" evidence="3">
    <location>
        <begin position="3"/>
        <end position="255"/>
    </location>
</feature>
<dbReference type="RefSeq" id="WP_062148773.1">
    <property type="nucleotide sequence ID" value="NZ_CP012373.2"/>
</dbReference>
<keyword evidence="2 4" id="KW-0808">Transferase</keyword>
<sequence>MRILVNSLPKSGTHLLTKTIQLLGYQEYALHKSYSLTLREWLGIRIPKLLVYRQAKNATKKPADTQVHIDIGVFTPYPVNQPTLCYWLKSIPNQHYIQGHIPYHPALSPLLKSVGYKHVAIIRDPRAVLASFLPFVLSARQTDMGAHFLEDDFQPLSFTERLEFILQGGHAPQANVTILPFTQVFHSITAWQTDPNCLLVRFEDLVGEQGGGEASQQQATVERIAQHLEIPLTSEVRRNLHRIYDANSRTFRIGKIDSWRETIPAENLQRVIEYCEPLCKTIGYVT</sequence>
<accession>A0A2N9YBE1</accession>
<comment type="similarity">
    <text evidence="1">Belongs to the sulfotransferase 1 family.</text>
</comment>
<evidence type="ECO:0000256" key="2">
    <source>
        <dbReference type="ARBA" id="ARBA00022679"/>
    </source>
</evidence>
<dbReference type="GO" id="GO:0008146">
    <property type="term" value="F:sulfotransferase activity"/>
    <property type="evidence" value="ECO:0007669"/>
    <property type="project" value="InterPro"/>
</dbReference>
<reference evidence="5" key="1">
    <citation type="submission" date="2016-12" db="EMBL/GenBank/DDBJ databases">
        <title>Complete Genome Sequence of Beggiatoa leptomitiformis D-401.</title>
        <authorList>
            <person name="Fomenkov A."/>
            <person name="Vincze T."/>
            <person name="Grabovich M."/>
            <person name="Anton B.P."/>
            <person name="Dubinina G."/>
            <person name="Orlova M."/>
            <person name="Belousova E."/>
            <person name="Roberts R.J."/>
        </authorList>
    </citation>
    <scope>NUCLEOTIDE SEQUENCE [LARGE SCALE GENOMIC DNA]</scope>
    <source>
        <strain evidence="5">D-401</strain>
    </source>
</reference>
<proteinExistence type="inferred from homology"/>
<dbReference type="InterPro" id="IPR000863">
    <property type="entry name" value="Sulfotransferase_dom"/>
</dbReference>
<gene>
    <name evidence="4" type="ORF">BLE401_03130</name>
</gene>
<evidence type="ECO:0000259" key="3">
    <source>
        <dbReference type="Pfam" id="PF00685"/>
    </source>
</evidence>
<organism evidence="4 5">
    <name type="scientific">Beggiatoa leptomitoformis</name>
    <dbReference type="NCBI Taxonomy" id="288004"/>
    <lineage>
        <taxon>Bacteria</taxon>
        <taxon>Pseudomonadati</taxon>
        <taxon>Pseudomonadota</taxon>
        <taxon>Gammaproteobacteria</taxon>
        <taxon>Thiotrichales</taxon>
        <taxon>Thiotrichaceae</taxon>
        <taxon>Beggiatoa</taxon>
    </lineage>
</organism>
<dbReference type="Pfam" id="PF00685">
    <property type="entry name" value="Sulfotransfer_1"/>
    <property type="match status" value="1"/>
</dbReference>
<evidence type="ECO:0000256" key="1">
    <source>
        <dbReference type="ARBA" id="ARBA00005771"/>
    </source>
</evidence>
<protein>
    <submittedName>
        <fullName evidence="4">Sulfotransferase</fullName>
    </submittedName>
</protein>
<evidence type="ECO:0000313" key="5">
    <source>
        <dbReference type="Proteomes" id="UP000234271"/>
    </source>
</evidence>
<dbReference type="OrthoDB" id="570215at2"/>
<dbReference type="KEGG" id="blep:AL038_02920"/>
<evidence type="ECO:0000313" key="4">
    <source>
        <dbReference type="EMBL" id="AUI67788.1"/>
    </source>
</evidence>